<dbReference type="EMBL" id="JANPWB010000016">
    <property type="protein sequence ID" value="KAJ1083943.1"/>
    <property type="molecule type" value="Genomic_DNA"/>
</dbReference>
<feature type="compositionally biased region" description="Polar residues" evidence="1">
    <location>
        <begin position="60"/>
        <end position="69"/>
    </location>
</feature>
<dbReference type="AlphaFoldDB" id="A0AAV7L3N9"/>
<proteinExistence type="predicted"/>
<evidence type="ECO:0000313" key="3">
    <source>
        <dbReference type="Proteomes" id="UP001066276"/>
    </source>
</evidence>
<feature type="compositionally biased region" description="Basic and acidic residues" evidence="1">
    <location>
        <begin position="89"/>
        <end position="108"/>
    </location>
</feature>
<reference evidence="2" key="1">
    <citation type="journal article" date="2022" name="bioRxiv">
        <title>Sequencing and chromosome-scale assembly of the giantPleurodeles waltlgenome.</title>
        <authorList>
            <person name="Brown T."/>
            <person name="Elewa A."/>
            <person name="Iarovenko S."/>
            <person name="Subramanian E."/>
            <person name="Araus A.J."/>
            <person name="Petzold A."/>
            <person name="Susuki M."/>
            <person name="Suzuki K.-i.T."/>
            <person name="Hayashi T."/>
            <person name="Toyoda A."/>
            <person name="Oliveira C."/>
            <person name="Osipova E."/>
            <person name="Leigh N.D."/>
            <person name="Simon A."/>
            <person name="Yun M.H."/>
        </authorList>
    </citation>
    <scope>NUCLEOTIDE SEQUENCE</scope>
    <source>
        <strain evidence="2">20211129_DDA</strain>
        <tissue evidence="2">Liver</tissue>
    </source>
</reference>
<dbReference type="Proteomes" id="UP001066276">
    <property type="component" value="Chromosome 12"/>
</dbReference>
<feature type="region of interest" description="Disordered" evidence="1">
    <location>
        <begin position="35"/>
        <end position="112"/>
    </location>
</feature>
<gene>
    <name evidence="2" type="ORF">NDU88_004098</name>
</gene>
<accession>A0AAV7L3N9</accession>
<keyword evidence="3" id="KW-1185">Reference proteome</keyword>
<sequence length="161" mass="17296">MRCLSCSRPRESVCIPCTAARSRLSEACCEKGQSPTEMKERKALASPPLAFTPEKRKKNTAQGHLTESGANKLPLSGMPNEPTAWLSDARADKADRTPRGSGDRKSKCDATGLREAVQSSRALSATLAARAAFHSLLLTAQAAVITCLNTRVTTTRESVCY</sequence>
<evidence type="ECO:0000256" key="1">
    <source>
        <dbReference type="SAM" id="MobiDB-lite"/>
    </source>
</evidence>
<protein>
    <submittedName>
        <fullName evidence="2">Uncharacterized protein</fullName>
    </submittedName>
</protein>
<name>A0AAV7L3N9_PLEWA</name>
<comment type="caution">
    <text evidence="2">The sequence shown here is derived from an EMBL/GenBank/DDBJ whole genome shotgun (WGS) entry which is preliminary data.</text>
</comment>
<evidence type="ECO:0000313" key="2">
    <source>
        <dbReference type="EMBL" id="KAJ1083943.1"/>
    </source>
</evidence>
<organism evidence="2 3">
    <name type="scientific">Pleurodeles waltl</name>
    <name type="common">Iberian ribbed newt</name>
    <dbReference type="NCBI Taxonomy" id="8319"/>
    <lineage>
        <taxon>Eukaryota</taxon>
        <taxon>Metazoa</taxon>
        <taxon>Chordata</taxon>
        <taxon>Craniata</taxon>
        <taxon>Vertebrata</taxon>
        <taxon>Euteleostomi</taxon>
        <taxon>Amphibia</taxon>
        <taxon>Batrachia</taxon>
        <taxon>Caudata</taxon>
        <taxon>Salamandroidea</taxon>
        <taxon>Salamandridae</taxon>
        <taxon>Pleurodelinae</taxon>
        <taxon>Pleurodeles</taxon>
    </lineage>
</organism>